<dbReference type="InterPro" id="IPR013589">
    <property type="entry name" value="Bac_transglu_N"/>
</dbReference>
<dbReference type="SMART" id="SM00460">
    <property type="entry name" value="TGc"/>
    <property type="match status" value="1"/>
</dbReference>
<feature type="domain" description="Transglutaminase-like" evidence="1">
    <location>
        <begin position="172"/>
        <end position="248"/>
    </location>
</feature>
<evidence type="ECO:0000259" key="1">
    <source>
        <dbReference type="SMART" id="SM00460"/>
    </source>
</evidence>
<dbReference type="AlphaFoldDB" id="A0A5K7Z777"/>
<name>A0A5K7Z777_9BACT</name>
<keyword evidence="3" id="KW-1185">Reference proteome</keyword>
<sequence>MGIHVALNHQTLYRYDRRVTLAPQTMRLRPAPHCRTPILSYSVTVTPPKHFLNWQLDPFSNYLGRLVFPEKTDVFQVEVDLVADMIIINPFDFFLEPAADSFPFAYERQLKTDLAPYLECEPAGEKLADYLAGIDRKPKQTIDFLVDLNQRLSREIRYLIRMEPNVQSCEQTLTLGSGSCRDSAWLLVNILRHLGLAARFVSGYLIQLAADVKSLDGPSGPEADFTDLHAWTEVYIPGAGWVGMDPTSGLFAGEGHIPLACSPEPQSAAPITGALEKCEVDFSHTMNVRRIREEPRSTRPYPEPVWEAILDLGDRVDRQLEEADVRLTMGGEPTFVSIDDMDGDQWNTEALGEEKQRLSEKLIKRLRLQWAPGGLLHYGQGKWYPGESLPRWALGCYWRTDGKPIWQNDCWLADASTDYGYGALEAKRFIEALADRLGVDRRFIRESFEDILYYLYKEQRLPSNVSPTDPRLNDPEQRARMMQTFAKGLGAVVGYVLPLQYGSWKSGPWPLRSDYMYLLPGDSPAGLRLPLESLPWVAKKDLTYDHPLDPMADRGPLPDPHDGQRFLEGAAAEAVGEDVRTQPKPFDDPAPAVGESAAWLVRTALCVQPRKGCLYIFMPPVAVLEGYLELVAAIEATAAAARMPVIVEGYTPPYDPRLKSLKITPDPGVIEVNIQPMHTWRELVDGTTTLYETARQTRLGTEKFMLDGRHTGTGGGNHIVLGGATPEDSAFLRRPDLLRSLVTFWNNHPSLSYLFSGLFIGPTSQQPRIDEARHDSLYELEIAFAELDRQMDRYDSCPPWLVDRLFRNLLVDVTGNTHRAEFCIDKLYSPDSSSGRLGLLEFRAFEMPPHARMSLAQQLLLRTLLLWFWKTPYRRRLVRWGTRLHDRFMLPDPLRQDFNDVLEALQQAGFPISMDFFHPHFEFRFPIYGRVTYKGMEMELRQALEPWHVLGEEPGGGGTVRYVDSSVERLQVKVTGMTGSRHRVVCNGRRVPLQPTGVDGVFVAGIRYRAWQPQACLHPTIGVDAPLTIDLFDTWSQRAVAGCTYHVGHPGGRNYETFPVNGWEAEGRRHARFIPGGHTPGARGTVPEAEINPEFPYTLDLRRRTG</sequence>
<evidence type="ECO:0000313" key="3">
    <source>
        <dbReference type="Proteomes" id="UP000427769"/>
    </source>
</evidence>
<accession>A0A5K7Z777</accession>
<organism evidence="2 3">
    <name type="scientific">Desulfosarcina widdelii</name>
    <dbReference type="NCBI Taxonomy" id="947919"/>
    <lineage>
        <taxon>Bacteria</taxon>
        <taxon>Pseudomonadati</taxon>
        <taxon>Thermodesulfobacteriota</taxon>
        <taxon>Desulfobacteria</taxon>
        <taxon>Desulfobacterales</taxon>
        <taxon>Desulfosarcinaceae</taxon>
        <taxon>Desulfosarcina</taxon>
    </lineage>
</organism>
<dbReference type="Pfam" id="PF08379">
    <property type="entry name" value="Bact_transglu_N"/>
    <property type="match status" value="1"/>
</dbReference>
<dbReference type="Pfam" id="PF09899">
    <property type="entry name" value="DUF2126"/>
    <property type="match status" value="1"/>
</dbReference>
<dbReference type="Gene3D" id="3.10.620.30">
    <property type="match status" value="1"/>
</dbReference>
<dbReference type="RefSeq" id="WP_155304619.1">
    <property type="nucleotide sequence ID" value="NZ_AP021875.1"/>
</dbReference>
<protein>
    <submittedName>
        <fullName evidence="2">Transglutaminase</fullName>
    </submittedName>
</protein>
<dbReference type="OrthoDB" id="9804872at2"/>
<dbReference type="InterPro" id="IPR018667">
    <property type="entry name" value="DUF2126"/>
</dbReference>
<dbReference type="PANTHER" id="PTHR33490:SF1">
    <property type="entry name" value="SLL1233 PROTEIN"/>
    <property type="match status" value="1"/>
</dbReference>
<dbReference type="Pfam" id="PF01841">
    <property type="entry name" value="Transglut_core"/>
    <property type="match status" value="1"/>
</dbReference>
<evidence type="ECO:0000313" key="2">
    <source>
        <dbReference type="EMBL" id="BBO75723.1"/>
    </source>
</evidence>
<dbReference type="Proteomes" id="UP000427769">
    <property type="component" value="Chromosome"/>
</dbReference>
<dbReference type="InterPro" id="IPR038765">
    <property type="entry name" value="Papain-like_cys_pep_sf"/>
</dbReference>
<dbReference type="PANTHER" id="PTHR33490">
    <property type="entry name" value="BLR5614 PROTEIN-RELATED"/>
    <property type="match status" value="1"/>
</dbReference>
<gene>
    <name evidence="2" type="ORF">DSCW_31400</name>
</gene>
<reference evidence="2 3" key="1">
    <citation type="submission" date="2019-11" db="EMBL/GenBank/DDBJ databases">
        <title>Comparative genomics of hydrocarbon-degrading Desulfosarcina strains.</title>
        <authorList>
            <person name="Watanabe M."/>
            <person name="Kojima H."/>
            <person name="Fukui M."/>
        </authorList>
    </citation>
    <scope>NUCLEOTIDE SEQUENCE [LARGE SCALE GENOMIC DNA]</scope>
    <source>
        <strain evidence="2 3">PP31</strain>
    </source>
</reference>
<dbReference type="KEGG" id="dwd:DSCW_31400"/>
<dbReference type="InterPro" id="IPR002931">
    <property type="entry name" value="Transglutaminase-like"/>
</dbReference>
<proteinExistence type="predicted"/>
<dbReference type="SUPFAM" id="SSF54001">
    <property type="entry name" value="Cysteine proteinases"/>
    <property type="match status" value="1"/>
</dbReference>
<dbReference type="EMBL" id="AP021875">
    <property type="protein sequence ID" value="BBO75723.1"/>
    <property type="molecule type" value="Genomic_DNA"/>
</dbReference>